<dbReference type="SUPFAM" id="SSF101821">
    <property type="entry name" value="Aminopeptidase/glucanase lid domain"/>
    <property type="match status" value="1"/>
</dbReference>
<dbReference type="InterPro" id="IPR023367">
    <property type="entry name" value="Peptidase_M42_dom2"/>
</dbReference>
<keyword evidence="3" id="KW-0645">Protease</keyword>
<evidence type="ECO:0000256" key="2">
    <source>
        <dbReference type="ARBA" id="ARBA00022438"/>
    </source>
</evidence>
<evidence type="ECO:0000256" key="3">
    <source>
        <dbReference type="ARBA" id="ARBA00022670"/>
    </source>
</evidence>
<protein>
    <submittedName>
        <fullName evidence="7">M42 family metallopeptidase</fullName>
    </submittedName>
</protein>
<evidence type="ECO:0000313" key="7">
    <source>
        <dbReference type="EMBL" id="MCV3754169.1"/>
    </source>
</evidence>
<comment type="caution">
    <text evidence="7">The sequence shown here is derived from an EMBL/GenBank/DDBJ whole genome shotgun (WGS) entry which is preliminary data.</text>
</comment>
<dbReference type="InterPro" id="IPR051464">
    <property type="entry name" value="Peptidase_M42_aminopept"/>
</dbReference>
<keyword evidence="4" id="KW-0479">Metal-binding</keyword>
<sequence>MKFIDKKIIKNKCKDYMQIYGMSRYEEKVVDYLKASVKNTGLEYQRDALGSIVYYKPSKEPNAPKVLIDAHMDEVGYVVSEITDEGMLLISAMGGIWPNVVIGTPVKLVLKDNNMINGVIGHTSIHILETEKRKAAYEANDLYVDAGFKNKQEAVDLGIKAGSLVYLANTDMDFVNEDYIVGKAVDNRVSCAVIDLLINELAKKDLAVNAYFSLTAQEEVGTRGAKTTVSLINPDVAIILDTTASHDTYKAIKGTTRLGDGIAFRIKDSETLANPRLLTYFEELASQKNIPCYRYVAKGGGTNAAEMQYSPLGGSIILGLSIPQRYLHAPIGVADVKDIQAAANLIYEFLINFNATKLKEISYN</sequence>
<accession>A0ABT3BPK5</accession>
<keyword evidence="8" id="KW-1185">Reference proteome</keyword>
<organism evidence="7 8">
    <name type="scientific">Ureaplasma zalophigenitalium</name>
    <dbReference type="NCBI Taxonomy" id="907723"/>
    <lineage>
        <taxon>Bacteria</taxon>
        <taxon>Bacillati</taxon>
        <taxon>Mycoplasmatota</taxon>
        <taxon>Mycoplasmoidales</taxon>
        <taxon>Mycoplasmoidaceae</taxon>
        <taxon>Ureaplasma</taxon>
    </lineage>
</organism>
<keyword evidence="5" id="KW-0378">Hydrolase</keyword>
<dbReference type="Gene3D" id="3.40.630.10">
    <property type="entry name" value="Zn peptidases"/>
    <property type="match status" value="1"/>
</dbReference>
<dbReference type="Proteomes" id="UP001207252">
    <property type="component" value="Unassembled WGS sequence"/>
</dbReference>
<proteinExistence type="inferred from homology"/>
<keyword evidence="2" id="KW-0031">Aminopeptidase</keyword>
<dbReference type="PANTHER" id="PTHR32481">
    <property type="entry name" value="AMINOPEPTIDASE"/>
    <property type="match status" value="1"/>
</dbReference>
<dbReference type="InterPro" id="IPR008007">
    <property type="entry name" value="Peptidase_M42"/>
</dbReference>
<dbReference type="Pfam" id="PF05343">
    <property type="entry name" value="Peptidase_M42"/>
    <property type="match status" value="1"/>
</dbReference>
<dbReference type="PANTHER" id="PTHR32481:SF0">
    <property type="entry name" value="AMINOPEPTIDASE YPDE-RELATED"/>
    <property type="match status" value="1"/>
</dbReference>
<evidence type="ECO:0000313" key="8">
    <source>
        <dbReference type="Proteomes" id="UP001207252"/>
    </source>
</evidence>
<dbReference type="Gene3D" id="2.40.30.40">
    <property type="entry name" value="Peptidase M42, domain 2"/>
    <property type="match status" value="1"/>
</dbReference>
<gene>
    <name evidence="7" type="ORF">OF365_02160</name>
</gene>
<comment type="similarity">
    <text evidence="1 6">Belongs to the peptidase M42 family.</text>
</comment>
<evidence type="ECO:0000256" key="1">
    <source>
        <dbReference type="ARBA" id="ARBA00006272"/>
    </source>
</evidence>
<reference evidence="7 8" key="1">
    <citation type="journal article" date="2020" name="Int. J. Syst. Evol. Microbiol.">
        <title>Ureaplasma miroungigenitalium sp. nov. isolated from northern elephant seals (Mirounga angustirostris) and Ureaplasma zalophigenitalium sp. nov. isolated from California sea lions (Zalophus californianus).</title>
        <authorList>
            <person name="Volokhov D.V."/>
            <person name="Gulland F.M."/>
            <person name="Gao Y."/>
            <person name="Chizhikov V.E."/>
        </authorList>
    </citation>
    <scope>NUCLEOTIDE SEQUENCE [LARGE SCALE GENOMIC DNA]</scope>
    <source>
        <strain evidence="7 8">CSL7644-GEN</strain>
    </source>
</reference>
<dbReference type="PIRSF" id="PIRSF001123">
    <property type="entry name" value="PepA_GA"/>
    <property type="match status" value="1"/>
</dbReference>
<evidence type="ECO:0000256" key="4">
    <source>
        <dbReference type="ARBA" id="ARBA00022723"/>
    </source>
</evidence>
<name>A0ABT3BPK5_9BACT</name>
<evidence type="ECO:0000256" key="5">
    <source>
        <dbReference type="ARBA" id="ARBA00022801"/>
    </source>
</evidence>
<dbReference type="RefSeq" id="WP_263817972.1">
    <property type="nucleotide sequence ID" value="NZ_JAOXHJ010000004.1"/>
</dbReference>
<dbReference type="SUPFAM" id="SSF53187">
    <property type="entry name" value="Zn-dependent exopeptidases"/>
    <property type="match status" value="1"/>
</dbReference>
<evidence type="ECO:0000256" key="6">
    <source>
        <dbReference type="PIRNR" id="PIRNR001123"/>
    </source>
</evidence>
<dbReference type="EMBL" id="JAOXHJ010000004">
    <property type="protein sequence ID" value="MCV3754169.1"/>
    <property type="molecule type" value="Genomic_DNA"/>
</dbReference>